<proteinExistence type="predicted"/>
<dbReference type="Proteomes" id="UP000887565">
    <property type="component" value="Unplaced"/>
</dbReference>
<feature type="region of interest" description="Disordered" evidence="1">
    <location>
        <begin position="317"/>
        <end position="343"/>
    </location>
</feature>
<feature type="region of interest" description="Disordered" evidence="1">
    <location>
        <begin position="1286"/>
        <end position="1305"/>
    </location>
</feature>
<feature type="compositionally biased region" description="Low complexity" evidence="1">
    <location>
        <begin position="413"/>
        <end position="428"/>
    </location>
</feature>
<feature type="compositionally biased region" description="Basic residues" evidence="1">
    <location>
        <begin position="802"/>
        <end position="815"/>
    </location>
</feature>
<feature type="compositionally biased region" description="Basic and acidic residues" evidence="1">
    <location>
        <begin position="1056"/>
        <end position="1068"/>
    </location>
</feature>
<name>A0A915J3M3_ROMCU</name>
<feature type="compositionally biased region" description="Polar residues" evidence="1">
    <location>
        <begin position="144"/>
        <end position="177"/>
    </location>
</feature>
<feature type="compositionally biased region" description="Basic and acidic residues" evidence="1">
    <location>
        <begin position="1111"/>
        <end position="1130"/>
    </location>
</feature>
<feature type="compositionally biased region" description="Basic and acidic residues" evidence="1">
    <location>
        <begin position="836"/>
        <end position="847"/>
    </location>
</feature>
<feature type="compositionally biased region" description="Basic and acidic residues" evidence="1">
    <location>
        <begin position="692"/>
        <end position="720"/>
    </location>
</feature>
<sequence>MSSNNQTSLHSKAKSTRSELHDVNLPSSSSSDKKQTSVSVVKNHASASATSKSSVGTAATTSHGHKSQSRRIPLETLPNSGVNDPRSDPPNIKLNINLPLPHFATKRHSGAVPFPTSIATTKTLSGSSRFDFKNDLIHSTALSNSGAHSHLQRQLSSSGSDISTSHLTAANNNSSGLQDPDLTDDLMSPPPIGSASLSTANGPCPWSSSSIFGVGPGDSLPSAAPTTDIFGESLSPVGPGDRVRASFEERIRALDDKFVELDRMIRVTKERPAHRSSVDYSKYKVIKKTSSSTVAGSAATTSSATAAFSTLPQQTSPFMITSNSHRTASSSSDLNTPSSSSSSKFSLTATIAKSSVFDQDAERLSSIEEKYTAKPYTCDLSKVKVDETSERAKIPLTINIPQPAPVICQEMQTAPASATTPSTPLSPSGNPIQGILKKTSISGGQSGDAPPKTPTLTPFSAQQAFVLPVSPQDPRTAARRDSALLSPTSLPRSDPRLGRSLSVSGPSPAVTISPSTSTSTTTPSTSANTPQKSAPETPLTPVKSVRPEKSPSVLIPTSTCAPITVQKTTPLQTKTPLSRTNNSHDPKTSSNQVRTYCSNVNLTSTPTIAPQFQKAVSIGDSPSLTVSPSVVTKELRNKELDELFNNSTKMKSDSSSIDCLKKNRPVAVDKEKAQLPKIMKKSSATAPPIRTESTEKKAKVDETKEEKHDKTKKEASKSKNDATATSKRSLKSNEKEPDEKRRQLVKKKDEKSTTANKQTKEESSKKSSVHASTKSSSSKSAPAAKKSDKNLKIQSSTAKNLKIVKKPLKTKRKRMEKYESDGSSQETDGDGEGSVEENRKVRNKSDNDSDNDTDEKSGSGSSTDDDDETDPRTKKDRKIAKNLEKEWKKILQESGEPVGLSMYDRVKRRSSAVNQTSASTSSKSNKNKENKKSEKGKFDKLREIRREKNIKKKCAPKRIKCSDSSSNEASSAEEHTSQSESENSDSDDEKEVTKVKKTTTCKKKEPNIPSKLSSNDLFSSDASTPSAQSSNEDEKEDETMKTKTSKTMSIPTKKPIAAEKTKSPEKSLTKQKQQATKKRRHEESDGNNTDGTASGDDQQSDDDRKRKRKVEKSQKQPSEQEKPIKEEENRKRKLSESSVKQKTNVKRNKTTNEEQKTEKETGAGRVVTKGAKKEIAPSTIGRTNENSGDATVKQHVLVTKAAKKALDFGSTATESIAVEKCKMPAKEEDDDDATKGAIQSLDNVEISADIVEALKRSLGEDVDLNETTEFDAPVELSVQEVVVAEETDTPATTEPTSPSTVNNSVANAEVKNVMSEKEKEPIACELDNIKSPDQ</sequence>
<dbReference type="OMA" id="RANSENH"/>
<evidence type="ECO:0000313" key="2">
    <source>
        <dbReference type="Proteomes" id="UP000887565"/>
    </source>
</evidence>
<feature type="compositionally biased region" description="Low complexity" evidence="1">
    <location>
        <begin position="1019"/>
        <end position="1030"/>
    </location>
</feature>
<feature type="compositionally biased region" description="Basic and acidic residues" evidence="1">
    <location>
        <begin position="1314"/>
        <end position="1334"/>
    </location>
</feature>
<reference evidence="3" key="1">
    <citation type="submission" date="2022-11" db="UniProtKB">
        <authorList>
            <consortium name="WormBaseParasite"/>
        </authorList>
    </citation>
    <scope>IDENTIFICATION</scope>
</reference>
<feature type="compositionally biased region" description="Polar residues" evidence="1">
    <location>
        <begin position="45"/>
        <end position="62"/>
    </location>
</feature>
<feature type="compositionally biased region" description="Low complexity" evidence="1">
    <location>
        <begin position="322"/>
        <end position="343"/>
    </location>
</feature>
<feature type="region of interest" description="Disordered" evidence="1">
    <location>
        <begin position="413"/>
        <end position="592"/>
    </location>
</feature>
<feature type="compositionally biased region" description="Low complexity" evidence="1">
    <location>
        <begin position="769"/>
        <end position="784"/>
    </location>
</feature>
<feature type="region of interest" description="Disordered" evidence="1">
    <location>
        <begin position="668"/>
        <end position="1187"/>
    </location>
</feature>
<keyword evidence="2" id="KW-1185">Reference proteome</keyword>
<protein>
    <submittedName>
        <fullName evidence="3">Uncharacterized protein</fullName>
    </submittedName>
</protein>
<evidence type="ECO:0000313" key="3">
    <source>
        <dbReference type="WBParaSite" id="nRc.2.0.1.t20729-RA"/>
    </source>
</evidence>
<accession>A0A915J3M3</accession>
<feature type="compositionally biased region" description="Basic and acidic residues" evidence="1">
    <location>
        <begin position="926"/>
        <end position="947"/>
    </location>
</feature>
<feature type="region of interest" description="Disordered" evidence="1">
    <location>
        <begin position="144"/>
        <end position="201"/>
    </location>
</feature>
<feature type="compositionally biased region" description="Basic residues" evidence="1">
    <location>
        <begin position="948"/>
        <end position="959"/>
    </location>
</feature>
<feature type="compositionally biased region" description="Low complexity" evidence="1">
    <location>
        <begin position="1289"/>
        <end position="1301"/>
    </location>
</feature>
<feature type="compositionally biased region" description="Basic and acidic residues" evidence="1">
    <location>
        <begin position="1150"/>
        <end position="1162"/>
    </location>
</feature>
<organism evidence="2 3">
    <name type="scientific">Romanomermis culicivorax</name>
    <name type="common">Nematode worm</name>
    <dbReference type="NCBI Taxonomy" id="13658"/>
    <lineage>
        <taxon>Eukaryota</taxon>
        <taxon>Metazoa</taxon>
        <taxon>Ecdysozoa</taxon>
        <taxon>Nematoda</taxon>
        <taxon>Enoplea</taxon>
        <taxon>Dorylaimia</taxon>
        <taxon>Mermithida</taxon>
        <taxon>Mermithoidea</taxon>
        <taxon>Mermithidae</taxon>
        <taxon>Romanomermis</taxon>
    </lineage>
</organism>
<feature type="region of interest" description="Disordered" evidence="1">
    <location>
        <begin position="1313"/>
        <end position="1334"/>
    </location>
</feature>
<feature type="compositionally biased region" description="Polar residues" evidence="1">
    <location>
        <begin position="454"/>
        <end position="463"/>
    </location>
</feature>
<dbReference type="WBParaSite" id="nRc.2.0.1.t20729-RA">
    <property type="protein sequence ID" value="nRc.2.0.1.t20729-RA"/>
    <property type="gene ID" value="nRc.2.0.1.g20729"/>
</dbReference>
<feature type="compositionally biased region" description="Polar residues" evidence="1">
    <location>
        <begin position="555"/>
        <end position="581"/>
    </location>
</feature>
<feature type="compositionally biased region" description="Low complexity" evidence="1">
    <location>
        <begin position="506"/>
        <end position="530"/>
    </location>
</feature>
<evidence type="ECO:0000256" key="1">
    <source>
        <dbReference type="SAM" id="MobiDB-lite"/>
    </source>
</evidence>
<feature type="compositionally biased region" description="Polar residues" evidence="1">
    <location>
        <begin position="1"/>
        <end position="10"/>
    </location>
</feature>
<feature type="compositionally biased region" description="Basic and acidic residues" evidence="1">
    <location>
        <begin position="879"/>
        <end position="891"/>
    </location>
</feature>
<feature type="region of interest" description="Disordered" evidence="1">
    <location>
        <begin position="1"/>
        <end position="93"/>
    </location>
</feature>
<feature type="compositionally biased region" description="Basic and acidic residues" evidence="1">
    <location>
        <begin position="731"/>
        <end position="765"/>
    </location>
</feature>
<feature type="compositionally biased region" description="Polar residues" evidence="1">
    <location>
        <begin position="1086"/>
        <end position="1097"/>
    </location>
</feature>